<organism evidence="1 2">
    <name type="scientific">Pontibacter mucosus</name>
    <dbReference type="NCBI Taxonomy" id="1649266"/>
    <lineage>
        <taxon>Bacteria</taxon>
        <taxon>Pseudomonadati</taxon>
        <taxon>Bacteroidota</taxon>
        <taxon>Cytophagia</taxon>
        <taxon>Cytophagales</taxon>
        <taxon>Hymenobacteraceae</taxon>
        <taxon>Pontibacter</taxon>
    </lineage>
</organism>
<evidence type="ECO:0000313" key="2">
    <source>
        <dbReference type="Proteomes" id="UP000244225"/>
    </source>
</evidence>
<dbReference type="AlphaFoldDB" id="A0A2T5YD65"/>
<dbReference type="Proteomes" id="UP000244225">
    <property type="component" value="Unassembled WGS sequence"/>
</dbReference>
<protein>
    <submittedName>
        <fullName evidence="1">Uncharacterized protein</fullName>
    </submittedName>
</protein>
<sequence>MDTINERELDKLTESVLNNIIAHLGKLAEDDTLSQKYAVGILCQDELKSLFRKGYRMGKGEAILNGNKANG</sequence>
<comment type="caution">
    <text evidence="1">The sequence shown here is derived from an EMBL/GenBank/DDBJ whole genome shotgun (WGS) entry which is preliminary data.</text>
</comment>
<name>A0A2T5YD65_9BACT</name>
<proteinExistence type="predicted"/>
<evidence type="ECO:0000313" key="1">
    <source>
        <dbReference type="EMBL" id="PTX14445.1"/>
    </source>
</evidence>
<accession>A0A2T5YD65</accession>
<keyword evidence="2" id="KW-1185">Reference proteome</keyword>
<gene>
    <name evidence="1" type="ORF">C8N40_111110</name>
</gene>
<reference evidence="1 2" key="1">
    <citation type="submission" date="2018-04" db="EMBL/GenBank/DDBJ databases">
        <title>Genomic Encyclopedia of Archaeal and Bacterial Type Strains, Phase II (KMG-II): from individual species to whole genera.</title>
        <authorList>
            <person name="Goeker M."/>
        </authorList>
    </citation>
    <scope>NUCLEOTIDE SEQUENCE [LARGE SCALE GENOMIC DNA]</scope>
    <source>
        <strain evidence="1 2">DSM 100162</strain>
    </source>
</reference>
<dbReference type="RefSeq" id="WP_108213370.1">
    <property type="nucleotide sequence ID" value="NZ_QBKI01000011.1"/>
</dbReference>
<dbReference type="EMBL" id="QBKI01000011">
    <property type="protein sequence ID" value="PTX14445.1"/>
    <property type="molecule type" value="Genomic_DNA"/>
</dbReference>